<evidence type="ECO:0000313" key="4">
    <source>
        <dbReference type="EMBL" id="CAG4634621.1"/>
    </source>
</evidence>
<evidence type="ECO:0000259" key="3">
    <source>
        <dbReference type="PROSITE" id="PS50011"/>
    </source>
</evidence>
<dbReference type="CDD" id="cd14011">
    <property type="entry name" value="PK_SCY1_like"/>
    <property type="match status" value="1"/>
</dbReference>
<dbReference type="Pfam" id="PF00069">
    <property type="entry name" value="Pkinase"/>
    <property type="match status" value="1"/>
</dbReference>
<dbReference type="FunFam" id="1.25.10.10:FF:000189">
    <property type="entry name" value="SCY1-like pseudokinase 2"/>
    <property type="match status" value="1"/>
</dbReference>
<dbReference type="InterPro" id="IPR011009">
    <property type="entry name" value="Kinase-like_dom_sf"/>
</dbReference>
<feature type="compositionally biased region" description="Basic and acidic residues" evidence="2">
    <location>
        <begin position="862"/>
        <end position="871"/>
    </location>
</feature>
<dbReference type="SUPFAM" id="SSF48371">
    <property type="entry name" value="ARM repeat"/>
    <property type="match status" value="1"/>
</dbReference>
<feature type="compositionally biased region" description="Polar residues" evidence="2">
    <location>
        <begin position="788"/>
        <end position="798"/>
    </location>
</feature>
<dbReference type="Gene3D" id="3.30.200.20">
    <property type="entry name" value="Phosphorylase Kinase, domain 1"/>
    <property type="match status" value="1"/>
</dbReference>
<dbReference type="InterPro" id="IPR011989">
    <property type="entry name" value="ARM-like"/>
</dbReference>
<dbReference type="FunFam" id="3.30.200.20:FF:000179">
    <property type="entry name" value="SCY1 like pseudokinase 2"/>
    <property type="match status" value="1"/>
</dbReference>
<evidence type="ECO:0000256" key="1">
    <source>
        <dbReference type="ARBA" id="ARBA00038349"/>
    </source>
</evidence>
<feature type="compositionally biased region" description="Polar residues" evidence="2">
    <location>
        <begin position="835"/>
        <end position="856"/>
    </location>
</feature>
<sequence length="871" mass="95573">MDMLNKLKSTVSTTVSQLSGVLPGNPVTREYEVGKLIGSAGPDLLWRIYSGVKKSTRQEAAIFVLEKKMLDKYPKKDKEFITEVLKKGVAQLTRLRHPQVLTVQHALEESRESLAFATEPVFASLANILGHHENISPVPQQLKDYKLFDVEIKFGLQQLTEGLIFLHNDVKLLHCNICPESIVVNQQGAFKIFGLDFCNTNQEAGARSWSVKEPDPELPPVAQANLDFLAPELGRNPRRHGNGANTINCGSSADMYSLGCVIRSIYHGGESPWKMDGDVESFFRHAATHNAQPRLDQVPKELVDHVRLMMHPTPEQRPDAHQLVKISFFDDTLFFFESLPNVWADEQVGVKTLNYLDSLFQWDNLQKSQFFKGLPAILPRLPQRVCLHRVMPCLAKEFVNPSMVPFILPCALLIAQESSKENYVAHILPHLKPVMKIQEPVQILLIFMKNMELLLQKTPAEDVKSDVLPMIYRALESEAAPQIQELCLSVIPSFASLIDYPAMKNALMPRIKKLCQLPGSQLSVRVNCLICIGKLLDNVDKWLVLDDILPMLPVIPSRDPAVLMAVLGVYKIALEHPRLGIPKEVLATQIIPFLYPMVVEPSLSLTQFRLLSSTIKEMMGRVEEEQKNKLESVAALQDEQRTALGHLNMDPKAATAGPAAASTGNVANNASSAAVSEQIEALFAQLSTSDVGSKQQQPSPISASKRIDTTPLPVPVATSAGQQTYNKPSSSSSSSSSSMMTLRPASASAWNSNQNGNHGGGKDPVSSMMMSNLTNLSGTAGPARPNLQWGNPQPSQGAFTPAWGQSPAAMAPMVLPTGLQQPGGMMPMRMASPMIPQNTFSSQAGYQPIPQLSSAPSVRPLARADIDDLLS</sequence>
<gene>
    <name evidence="4" type="primary">EOG090X018J</name>
</gene>
<feature type="region of interest" description="Disordered" evidence="2">
    <location>
        <begin position="688"/>
        <end position="871"/>
    </location>
</feature>
<name>A0A9N6WQD6_9CRUS</name>
<dbReference type="PANTHER" id="PTHR12984:SF6">
    <property type="entry name" value="SCY1-LIKE PROTEIN 2"/>
    <property type="match status" value="1"/>
</dbReference>
<dbReference type="Gene3D" id="1.25.10.10">
    <property type="entry name" value="Leucine-rich Repeat Variant"/>
    <property type="match status" value="1"/>
</dbReference>
<dbReference type="Gene3D" id="1.10.510.10">
    <property type="entry name" value="Transferase(Phosphotransferase) domain 1"/>
    <property type="match status" value="1"/>
</dbReference>
<feature type="compositionally biased region" description="Low complexity" evidence="2">
    <location>
        <begin position="729"/>
        <end position="738"/>
    </location>
</feature>
<dbReference type="EMBL" id="OC977966">
    <property type="protein sequence ID" value="CAG4634621.1"/>
    <property type="molecule type" value="Genomic_DNA"/>
</dbReference>
<dbReference type="AlphaFoldDB" id="A0A9N6WQD6"/>
<reference evidence="4" key="1">
    <citation type="submission" date="2021-04" db="EMBL/GenBank/DDBJ databases">
        <authorList>
            <person name="Cornetti L."/>
        </authorList>
    </citation>
    <scope>NUCLEOTIDE SEQUENCE</scope>
</reference>
<proteinExistence type="inferred from homology"/>
<dbReference type="InterPro" id="IPR051177">
    <property type="entry name" value="CIK-Related_Protein"/>
</dbReference>
<evidence type="ECO:0000256" key="2">
    <source>
        <dbReference type="SAM" id="MobiDB-lite"/>
    </source>
</evidence>
<dbReference type="InterPro" id="IPR016024">
    <property type="entry name" value="ARM-type_fold"/>
</dbReference>
<dbReference type="InterPro" id="IPR000719">
    <property type="entry name" value="Prot_kinase_dom"/>
</dbReference>
<feature type="compositionally biased region" description="Polar residues" evidence="2">
    <location>
        <begin position="688"/>
        <end position="702"/>
    </location>
</feature>
<dbReference type="PROSITE" id="PS50011">
    <property type="entry name" value="PROTEIN_KINASE_DOM"/>
    <property type="match status" value="1"/>
</dbReference>
<dbReference type="SUPFAM" id="SSF56112">
    <property type="entry name" value="Protein kinase-like (PK-like)"/>
    <property type="match status" value="1"/>
</dbReference>
<feature type="domain" description="Protein kinase" evidence="3">
    <location>
        <begin position="31"/>
        <end position="329"/>
    </location>
</feature>
<comment type="similarity">
    <text evidence="1">Belongs to the protein kinase superfamily.</text>
</comment>
<dbReference type="SMART" id="SM00220">
    <property type="entry name" value="S_TKc"/>
    <property type="match status" value="1"/>
</dbReference>
<dbReference type="PANTHER" id="PTHR12984">
    <property type="entry name" value="SCY1-RELATED S/T PROTEIN KINASE-LIKE"/>
    <property type="match status" value="1"/>
</dbReference>
<organism evidence="4">
    <name type="scientific">Alona affinis</name>
    <dbReference type="NCBI Taxonomy" id="381656"/>
    <lineage>
        <taxon>Eukaryota</taxon>
        <taxon>Metazoa</taxon>
        <taxon>Ecdysozoa</taxon>
        <taxon>Arthropoda</taxon>
        <taxon>Crustacea</taxon>
        <taxon>Branchiopoda</taxon>
        <taxon>Diplostraca</taxon>
        <taxon>Cladocera</taxon>
        <taxon>Anomopoda</taxon>
        <taxon>Chydoridae</taxon>
        <taxon>Alona</taxon>
    </lineage>
</organism>
<feature type="compositionally biased region" description="Polar residues" evidence="2">
    <location>
        <begin position="719"/>
        <end position="728"/>
    </location>
</feature>
<dbReference type="GO" id="GO:0004672">
    <property type="term" value="F:protein kinase activity"/>
    <property type="evidence" value="ECO:0007669"/>
    <property type="project" value="InterPro"/>
</dbReference>
<protein>
    <submittedName>
        <fullName evidence="4">EOG090X018J</fullName>
    </submittedName>
</protein>
<accession>A0A9N6WQD6</accession>
<dbReference type="GO" id="GO:0005524">
    <property type="term" value="F:ATP binding"/>
    <property type="evidence" value="ECO:0007669"/>
    <property type="project" value="InterPro"/>
</dbReference>